<proteinExistence type="predicted"/>
<dbReference type="AlphaFoldDB" id="A0A4C1SQ22"/>
<evidence type="ECO:0000313" key="2">
    <source>
        <dbReference type="Proteomes" id="UP000299102"/>
    </source>
</evidence>
<comment type="caution">
    <text evidence="1">The sequence shown here is derived from an EMBL/GenBank/DDBJ whole genome shotgun (WGS) entry which is preliminary data.</text>
</comment>
<protein>
    <submittedName>
        <fullName evidence="1">Uncharacterized protein</fullName>
    </submittedName>
</protein>
<organism evidence="1 2">
    <name type="scientific">Eumeta variegata</name>
    <name type="common">Bagworm moth</name>
    <name type="synonym">Eumeta japonica</name>
    <dbReference type="NCBI Taxonomy" id="151549"/>
    <lineage>
        <taxon>Eukaryota</taxon>
        <taxon>Metazoa</taxon>
        <taxon>Ecdysozoa</taxon>
        <taxon>Arthropoda</taxon>
        <taxon>Hexapoda</taxon>
        <taxon>Insecta</taxon>
        <taxon>Pterygota</taxon>
        <taxon>Neoptera</taxon>
        <taxon>Endopterygota</taxon>
        <taxon>Lepidoptera</taxon>
        <taxon>Glossata</taxon>
        <taxon>Ditrysia</taxon>
        <taxon>Tineoidea</taxon>
        <taxon>Psychidae</taxon>
        <taxon>Oiketicinae</taxon>
        <taxon>Eumeta</taxon>
    </lineage>
</organism>
<dbReference type="EMBL" id="BGZK01003747">
    <property type="protein sequence ID" value="GBP04249.1"/>
    <property type="molecule type" value="Genomic_DNA"/>
</dbReference>
<evidence type="ECO:0000313" key="1">
    <source>
        <dbReference type="EMBL" id="GBP04249.1"/>
    </source>
</evidence>
<accession>A0A4C1SQ22</accession>
<dbReference type="Proteomes" id="UP000299102">
    <property type="component" value="Unassembled WGS sequence"/>
</dbReference>
<name>A0A4C1SQ22_EUMVA</name>
<reference evidence="1 2" key="1">
    <citation type="journal article" date="2019" name="Commun. Biol.">
        <title>The bagworm genome reveals a unique fibroin gene that provides high tensile strength.</title>
        <authorList>
            <person name="Kono N."/>
            <person name="Nakamura H."/>
            <person name="Ohtoshi R."/>
            <person name="Tomita M."/>
            <person name="Numata K."/>
            <person name="Arakawa K."/>
        </authorList>
    </citation>
    <scope>NUCLEOTIDE SEQUENCE [LARGE SCALE GENOMIC DNA]</scope>
</reference>
<gene>
    <name evidence="1" type="ORF">EVAR_68448_1</name>
</gene>
<keyword evidence="2" id="KW-1185">Reference proteome</keyword>
<sequence length="144" mass="16301">MVPALFSSLPNVLSDELSYRMLCLALHYKFVTSLPLLHQVNVTEQLKSCSLFCCRRYTCMDQQSFGQFPDLRALEVGMLFFVVQRDEVAPGIPLPGTTHLQHDGDVDGPNDLRVKIPCDLSGARHLFLDFCHSSAYDGHMRLER</sequence>